<dbReference type="Pfam" id="PF13517">
    <property type="entry name" value="FG-GAP_3"/>
    <property type="match status" value="1"/>
</dbReference>
<evidence type="ECO:0000313" key="4">
    <source>
        <dbReference type="EMBL" id="GFZ77571.1"/>
    </source>
</evidence>
<dbReference type="RefSeq" id="WP_068811771.1">
    <property type="nucleotide sequence ID" value="NZ_BMIY01000008.1"/>
</dbReference>
<evidence type="ECO:0000313" key="5">
    <source>
        <dbReference type="Proteomes" id="UP000627715"/>
    </source>
</evidence>
<dbReference type="InterPro" id="IPR022385">
    <property type="entry name" value="Rhs_assc_core"/>
</dbReference>
<dbReference type="InterPro" id="IPR031325">
    <property type="entry name" value="RHS_repeat"/>
</dbReference>
<keyword evidence="5" id="KW-1185">Reference proteome</keyword>
<keyword evidence="1" id="KW-0732">Signal</keyword>
<feature type="region of interest" description="Disordered" evidence="2">
    <location>
        <begin position="1686"/>
        <end position="1754"/>
    </location>
</feature>
<dbReference type="SUPFAM" id="SSF69318">
    <property type="entry name" value="Integrin alpha N-terminal domain"/>
    <property type="match status" value="1"/>
</dbReference>
<proteinExistence type="predicted"/>
<dbReference type="OrthoDB" id="7059642at2"/>
<dbReference type="NCBIfam" id="TIGR03696">
    <property type="entry name" value="Rhs_assc_core"/>
    <property type="match status" value="1"/>
</dbReference>
<dbReference type="InterPro" id="IPR006530">
    <property type="entry name" value="YD"/>
</dbReference>
<reference evidence="4" key="2">
    <citation type="submission" date="2020-09" db="EMBL/GenBank/DDBJ databases">
        <authorList>
            <person name="Sun Q."/>
            <person name="Zhou Y."/>
        </authorList>
    </citation>
    <scope>NUCLEOTIDE SEQUENCE</scope>
    <source>
        <strain evidence="4">CGMCC 1.15425</strain>
    </source>
</reference>
<dbReference type="Pfam" id="PF12256">
    <property type="entry name" value="TcdB_toxin_midN"/>
    <property type="match status" value="1"/>
</dbReference>
<dbReference type="Proteomes" id="UP000627715">
    <property type="component" value="Unassembled WGS sequence"/>
</dbReference>
<dbReference type="NCBIfam" id="TIGR01643">
    <property type="entry name" value="YD_repeat_2x"/>
    <property type="match status" value="1"/>
</dbReference>
<dbReference type="PANTHER" id="PTHR32305">
    <property type="match status" value="1"/>
</dbReference>
<accession>A0A916QLI9</accession>
<feature type="compositionally biased region" description="Basic and acidic residues" evidence="2">
    <location>
        <begin position="1731"/>
        <end position="1746"/>
    </location>
</feature>
<evidence type="ECO:0000256" key="2">
    <source>
        <dbReference type="SAM" id="MobiDB-lite"/>
    </source>
</evidence>
<dbReference type="PANTHER" id="PTHR32305:SF15">
    <property type="entry name" value="PROTEIN RHSA-RELATED"/>
    <property type="match status" value="1"/>
</dbReference>
<evidence type="ECO:0000259" key="3">
    <source>
        <dbReference type="Pfam" id="PF12256"/>
    </source>
</evidence>
<organism evidence="4 5">
    <name type="scientific">Pseudohongiella nitratireducens</name>
    <dbReference type="NCBI Taxonomy" id="1768907"/>
    <lineage>
        <taxon>Bacteria</taxon>
        <taxon>Pseudomonadati</taxon>
        <taxon>Pseudomonadota</taxon>
        <taxon>Gammaproteobacteria</taxon>
        <taxon>Pseudomonadales</taxon>
        <taxon>Pseudohongiellaceae</taxon>
        <taxon>Pseudohongiella</taxon>
    </lineage>
</organism>
<name>A0A916QLI9_9GAMM</name>
<dbReference type="Pfam" id="PF05593">
    <property type="entry name" value="RHS_repeat"/>
    <property type="match status" value="2"/>
</dbReference>
<reference evidence="4" key="1">
    <citation type="journal article" date="2014" name="Int. J. Syst. Evol. Microbiol.">
        <title>Complete genome sequence of Corynebacterium casei LMG S-19264T (=DSM 44701T), isolated from a smear-ripened cheese.</title>
        <authorList>
            <consortium name="US DOE Joint Genome Institute (JGI-PGF)"/>
            <person name="Walter F."/>
            <person name="Albersmeier A."/>
            <person name="Kalinowski J."/>
            <person name="Ruckert C."/>
        </authorList>
    </citation>
    <scope>NUCLEOTIDE SEQUENCE</scope>
    <source>
        <strain evidence="4">CGMCC 1.15425</strain>
    </source>
</reference>
<dbReference type="EMBL" id="BMIY01000008">
    <property type="protein sequence ID" value="GFZ77571.1"/>
    <property type="molecule type" value="Genomic_DNA"/>
</dbReference>
<gene>
    <name evidence="4" type="ORF">GCM10011403_20870</name>
</gene>
<dbReference type="InterPro" id="IPR050708">
    <property type="entry name" value="T6SS_VgrG/RHS"/>
</dbReference>
<feature type="compositionally biased region" description="Low complexity" evidence="2">
    <location>
        <begin position="1686"/>
        <end position="1699"/>
    </location>
</feature>
<dbReference type="InterPro" id="IPR013517">
    <property type="entry name" value="FG-GAP"/>
</dbReference>
<dbReference type="InterPro" id="IPR028994">
    <property type="entry name" value="Integrin_alpha_N"/>
</dbReference>
<dbReference type="InterPro" id="IPR022045">
    <property type="entry name" value="TcdB_toxin_mid/N"/>
</dbReference>
<evidence type="ECO:0000256" key="1">
    <source>
        <dbReference type="ARBA" id="ARBA00022729"/>
    </source>
</evidence>
<dbReference type="Gene3D" id="2.180.10.10">
    <property type="entry name" value="RHS repeat-associated core"/>
    <property type="match status" value="2"/>
</dbReference>
<feature type="domain" description="Insecticide toxin TcdB middle/N-terminal" evidence="3">
    <location>
        <begin position="539"/>
        <end position="690"/>
    </location>
</feature>
<protein>
    <recommendedName>
        <fullName evidence="3">Insecticide toxin TcdB middle/N-terminal domain-containing protein</fullName>
    </recommendedName>
</protein>
<sequence>MNEYVLWARTSVRDAVSATGNGNNRIEYEYVVTASERIDIRLSEIRYAFDSSNVAQVKIRLNYTSREDPVRVFRAGYHIDNVHRVHEIYVETPNEMLRNYKLRYVHQDYPNSINQTARLKSITECRGQNCLSPTVFNWSGADSDPQFSTQWNSLVGFQNFPVEQPRSTPAPAEDVDLKTGDINNDGYTDLVTIERDNGSKLFFALSNGSTLVASPNTLSLTEEITNWLLYDYDRDGYLDILYAYTDSVSNDLDVAVLFNTPASGSREFSNSTVLLDDLPYTTTEFVSFIDYDANGLIDVVYDDKVHKLIEDPSEIHGPYKFNSTSGSTALSQINTVLATLYDDQNYQSAIPYQVNKYAGYSMIDAEFKTMNIGPDFNNDSLPDIWVPLLQEKCDSSGCEAPIISSHVALIQAFDGTYSVYDYIPVIDGNNQSECSIYDFNRDSLPDAYCNGGYAHLNTGTSFEHFFDNYEYPSGLPPRSLFDFNNDGYTDYIYKKPDSNEIRALAWEGDFYFGQPKGFKDQNNSFAVTSVSYSEPYGPQEIFMDINGDGNVDFVSLADGVKLAQPAESNGTALYNVITSIEDGLGKEVFVEYKPLHDANTYTVGNSAHSIDWGDPVLDYKSSRAVVSQVSEIAPRKDSSINAHVTDHEVGVSYHYESMLLQPADKGFLGFGVITKTDINTGVSTETEYFQEPPFTGRIKSTSIIAPGNSTPVSSTFFNYQEIASDTPVGTPPHRVVLSESHLIKRAALNSPSGSSITVGGITSEVSTEYENFNSYGQATLITKTTVGHNQTKIEELNRQYIHNTQSWILNQLQNLESTTTSTGATAVTRETSYTNDSVNGKLLSVVRQPNDSNLRNTTSYTYDSFGNITSIELSASGLASRESVFTYDAIGRYLVQETNELGHIVKTINNRDIYGNVTSLQDSNGVNTYQGYGTFGRAYFSGNDTGAQATLTRQFCSTNCPTGAVYYEKVISPGQSEQVRYYDNQSRLIRSSYKSFTGQDIYRDYEYDAAGRLHRESLPYKVGNSVYWISSNFDDMGRQISSTNGLGYTSKTSYSEALLSGGKSHLMMTATDAENQSKITVYDALGQLLLAEDALGGVVEYEYNSVGQLTKLISTGNASDSFNIQTTIQYDSLGRRTSLVDPDIGTWSYVYNAYDEMTSQTDSSGQSIAYTYDELGRIERRTDYLSDGITKEGDTYWVYDDAPNGVGRVSTLVDVISNYAEAYDYDQFSRLRHKYTTIDNEGYSEIVTYDQYGRVYQQVDPTFHGIQFEYNSYGYVAEIVEASNSGVMYQEFNSYNAFGNPTSSLLGNGLTAVNQYSMATGLLDSSRVTNNLSENLQDNQYTYNKIGNLTNRKRYVESSDETISEDFHYDELNRLTKSEVTGFQDKTYQYDAIGNLTFKSDVGSYQYGQNGAGPHAVTTAGSASYNYDDIGNMVSGDGRTTTYTTFQKPLSIGKSTHTTEFSYSPNRDWYKRTDTDSQSTKEVLKIGNVEFIEHSSADPEVKRYIGDFLLVSKKGAESWKEQYLHRNSLGSVDVVTNNVGLIEAEMSFDAFGERRNITTLQALSSSAYKQLNAITTHGYTGHEMADEVGVIHMRGRVYDPKLARFMSGDPIISDLSNSQRSNRYSYVMNSPLKYLDPTGFDQCQQGDDACQGGNVMGVITVTYNPSGGSSGTYNVYNDWYGGSYTPSSNSGSGSSTGEGLAPTTAAPSEGESQESTQAPAPTINEGTDPATKVDEPTNAPESREEIITAEMFEDTENDSLYESEMEEQLSEENVEQMFFEELEPYAKAQQQLNGDPTVPLGLEVGGQLFGGLVGATLSAGVVGDPVNGKVCSVVVACVQFGLGVYGGGGGIVNLSLSDIALESGVSDSVGVFANGGVGGLSAGGSMNIGEGFLGGARGFAGGGIGLSFGIQACSASLNCTGE</sequence>
<comment type="caution">
    <text evidence="4">The sequence shown here is derived from an EMBL/GenBank/DDBJ whole genome shotgun (WGS) entry which is preliminary data.</text>
</comment>